<keyword evidence="3" id="KW-1185">Reference proteome</keyword>
<reference evidence="2 3" key="1">
    <citation type="submission" date="2018-11" db="EMBL/GenBank/DDBJ databases">
        <title>Trebonia kvetii gen.nov., sp.nov., a novel acidophilic actinobacterium, and proposal of the new actinobacterial family Treboniaceae fam. nov.</title>
        <authorList>
            <person name="Rapoport D."/>
            <person name="Sagova-Mareckova M."/>
            <person name="Sedlacek I."/>
            <person name="Provaznik J."/>
            <person name="Kralova S."/>
            <person name="Pavlinic D."/>
            <person name="Benes V."/>
            <person name="Kopecky J."/>
        </authorList>
    </citation>
    <scope>NUCLEOTIDE SEQUENCE [LARGE SCALE GENOMIC DNA]</scope>
    <source>
        <strain evidence="2 3">15Tr583</strain>
    </source>
</reference>
<comment type="caution">
    <text evidence="2">The sequence shown here is derived from an EMBL/GenBank/DDBJ whole genome shotgun (WGS) entry which is preliminary data.</text>
</comment>
<dbReference type="InterPro" id="IPR027417">
    <property type="entry name" value="P-loop_NTPase"/>
</dbReference>
<sequence length="754" mass="84120">MVAMLALVSGVALPVVTWFALKSDHDWSIDEKLAIVGIIASIGAGIASTVAGPGFTQWLAEITDKHPSKQGELHDPAHSQIKWLRTQILSRRLYGPHSTLERQGVVGDLFNLNSKSFSISESGRLVVRGRKFLVTQIAEIWSQDPRRMVILGEPGYGKTTTALVLLGQINSVNDRALPVAELFPLSEWYRWQIFRSSPQIDDWIAARLAQEYPELGSGTAKALVEQGSILPLFDGFDEIPATKREECRRAIEAYAGRTVPFRPFVLTSRVGDFLEVPDSWISTDQRVILLGLEAEQVIRALHSLSARSTGWKRICEDLRDADQRLLEIFTSPLRFSIATQVYKYSDPTELRGLDVSAARDVLWQRFLQENGGVFGYDGAQDVQRWLGTIASWMDESSSQSFSLTDIFRHADKSQLKSARLIQNIFAAIPSGLIAGFVAMAYGATLTAVIAGLAAGIGAWYAPSFAKLIFELNDAELGGCAEGFLSFVPAWFAAIGTWLSAFYRFGAPGALVPSLIVFWYACSTLSLFYAMLPEPVAVKKMREKSRKNSQRKTSNNRRSSVIEVLRDDPALLLLSPIFYFIFFISVFSIYASRLSLYPARMVGNLSARLIGYIAPRSRRRNNKGLAERTISPSAVGDVSFVILQCAAAAVVLALVIKHYIPESITAGIAAVTLSLSICYAFFSRFGRFFNLYLIERSFAREGQLPADLKGFLDWCSEPERSWLRRFVGYNLQYEYSFRHRDLLEYLARSYRSLGQ</sequence>
<accession>A0A6P2BXD5</accession>
<feature type="transmembrane region" description="Helical" evidence="1">
    <location>
        <begin position="662"/>
        <end position="681"/>
    </location>
</feature>
<feature type="transmembrane region" description="Helical" evidence="1">
    <location>
        <begin position="510"/>
        <end position="531"/>
    </location>
</feature>
<protein>
    <recommendedName>
        <fullName evidence="4">NACHT domain-containing protein</fullName>
    </recommendedName>
</protein>
<evidence type="ECO:0000256" key="1">
    <source>
        <dbReference type="SAM" id="Phobius"/>
    </source>
</evidence>
<keyword evidence="1" id="KW-1133">Transmembrane helix</keyword>
<feature type="transmembrane region" description="Helical" evidence="1">
    <location>
        <begin position="447"/>
        <end position="469"/>
    </location>
</feature>
<feature type="transmembrane region" description="Helical" evidence="1">
    <location>
        <begin position="33"/>
        <end position="60"/>
    </location>
</feature>
<dbReference type="RefSeq" id="WP_145853608.1">
    <property type="nucleotide sequence ID" value="NZ_RPFW01000003.1"/>
</dbReference>
<feature type="transmembrane region" description="Helical" evidence="1">
    <location>
        <begin position="481"/>
        <end position="504"/>
    </location>
</feature>
<feature type="transmembrane region" description="Helical" evidence="1">
    <location>
        <begin position="420"/>
        <end position="441"/>
    </location>
</feature>
<keyword evidence="1" id="KW-0472">Membrane</keyword>
<organism evidence="2 3">
    <name type="scientific">Trebonia kvetii</name>
    <dbReference type="NCBI Taxonomy" id="2480626"/>
    <lineage>
        <taxon>Bacteria</taxon>
        <taxon>Bacillati</taxon>
        <taxon>Actinomycetota</taxon>
        <taxon>Actinomycetes</taxon>
        <taxon>Streptosporangiales</taxon>
        <taxon>Treboniaceae</taxon>
        <taxon>Trebonia</taxon>
    </lineage>
</organism>
<dbReference type="Gene3D" id="3.40.50.300">
    <property type="entry name" value="P-loop containing nucleotide triphosphate hydrolases"/>
    <property type="match status" value="1"/>
</dbReference>
<evidence type="ECO:0000313" key="3">
    <source>
        <dbReference type="Proteomes" id="UP000460272"/>
    </source>
</evidence>
<dbReference type="Proteomes" id="UP000460272">
    <property type="component" value="Unassembled WGS sequence"/>
</dbReference>
<evidence type="ECO:0000313" key="2">
    <source>
        <dbReference type="EMBL" id="TVZ03734.1"/>
    </source>
</evidence>
<name>A0A6P2BXD5_9ACTN</name>
<dbReference type="EMBL" id="RPFW01000003">
    <property type="protein sequence ID" value="TVZ03734.1"/>
    <property type="molecule type" value="Genomic_DNA"/>
</dbReference>
<dbReference type="OrthoDB" id="419058at2"/>
<feature type="transmembrane region" description="Helical" evidence="1">
    <location>
        <begin position="569"/>
        <end position="590"/>
    </location>
</feature>
<evidence type="ECO:0008006" key="4">
    <source>
        <dbReference type="Google" id="ProtNLM"/>
    </source>
</evidence>
<feature type="transmembrane region" description="Helical" evidence="1">
    <location>
        <begin position="633"/>
        <end position="656"/>
    </location>
</feature>
<dbReference type="AlphaFoldDB" id="A0A6P2BXD5"/>
<keyword evidence="1" id="KW-0812">Transmembrane</keyword>
<gene>
    <name evidence="2" type="ORF">EAS64_14800</name>
</gene>
<dbReference type="SUPFAM" id="SSF52540">
    <property type="entry name" value="P-loop containing nucleoside triphosphate hydrolases"/>
    <property type="match status" value="1"/>
</dbReference>
<proteinExistence type="predicted"/>